<dbReference type="EnsemblMetazoa" id="BGLB037261-RD">
    <property type="protein sequence ID" value="BGLB037261-PD"/>
    <property type="gene ID" value="BGLB037261"/>
</dbReference>
<proteinExistence type="predicted"/>
<dbReference type="OrthoDB" id="6074707at2759"/>
<dbReference type="EnsemblMetazoa" id="BGLB037261-RF">
    <property type="protein sequence ID" value="BGLB037261-PF"/>
    <property type="gene ID" value="BGLB037261"/>
</dbReference>
<dbReference type="VEuPathDB" id="VectorBase:BGLB037261"/>
<dbReference type="EnsemblMetazoa" id="BGLB037261-RA">
    <property type="protein sequence ID" value="BGLB037261-PA"/>
    <property type="gene ID" value="BGLB037261"/>
</dbReference>
<dbReference type="Proteomes" id="UP000076420">
    <property type="component" value="Unassembled WGS sequence"/>
</dbReference>
<dbReference type="KEGG" id="bgt:106065816"/>
<dbReference type="RefSeq" id="XP_013080565.2">
    <property type="nucleotide sequence ID" value="XM_013225111.2"/>
</dbReference>
<evidence type="ECO:0000313" key="2">
    <source>
        <dbReference type="EnsemblMetazoa" id="BGLB037261-PD"/>
    </source>
</evidence>
<reference evidence="1" key="2">
    <citation type="submission" date="2013-03" db="EMBL/GenBank/DDBJ databases">
        <title>Sequence assembly of the Biomphalaria glabrata genome version 4.3.</title>
        <authorList>
            <person name="Warren W."/>
            <person name="Wilson R.K."/>
            <person name="Hillier L.W."/>
            <person name="Minx P."/>
        </authorList>
    </citation>
    <scope>NUCLEOTIDE SEQUENCE</scope>
    <source>
        <strain evidence="1">BB02</strain>
    </source>
</reference>
<dbReference type="EnsemblMetazoa" id="BGLB037261-RG">
    <property type="protein sequence ID" value="BGLB037261-PG"/>
    <property type="gene ID" value="BGLB037261"/>
</dbReference>
<dbReference type="RefSeq" id="XP_013080209.2">
    <property type="nucleotide sequence ID" value="XM_013224755.2"/>
</dbReference>
<dbReference type="EnsemblMetazoa" id="BGLB037261-RE">
    <property type="protein sequence ID" value="BGLB037261-PE"/>
    <property type="gene ID" value="BGLB037261"/>
</dbReference>
<dbReference type="EnsemblMetazoa" id="BGLB037261-RC">
    <property type="protein sequence ID" value="BGLB037261-PC"/>
    <property type="gene ID" value="BGLB037261"/>
</dbReference>
<dbReference type="VEuPathDB" id="VectorBase:BGLAX_049617"/>
<reference evidence="2" key="3">
    <citation type="submission" date="2020-05" db="UniProtKB">
        <authorList>
            <consortium name="EnsemblMetazoa"/>
        </authorList>
    </citation>
    <scope>IDENTIFICATION</scope>
    <source>
        <strain evidence="2">BB02</strain>
    </source>
</reference>
<protein>
    <submittedName>
        <fullName evidence="2">Uncharacterized protein</fullName>
    </submittedName>
</protein>
<sequence length="1212" mass="138433">MSSYLRRKTTMDTVTSLLAYSNTDFKEDAFTFFTNHLAAIFKKISLLWKKAPNHEGWAMEKLLELFQGNNIAQNKDLLQSLDFTHFLNSFFEDDNLIYYPDFVMNSVSFMAADLLMSATCQSGELEEVAFKIIRSPLQYWMINKGHRVDVTFTLYRKFIKEKVMLHLKHVNFDVDQAFAHALTSSYNYTRKSAADYFVDLVYLTFQHSPDEILSVEDKAKLKDVITQLVETFHAAIHRMIEFSSDDLCPSSIIANYCQLLSRCAQVSENWCKNFASTLFFDSLVGLMQEIPHETIIETTDMCRDTILLLLKLAGYSDSCKEQKLRKLRTCLHEMSVINHYMTSCDVVYIAGQLLFHSCENDVSLYLELSILPLLVVLGVKPEEVVKFCPSFVELIEKYIVSEKKSKPSGLIKESMNNLFKITENVHQIKLLGLEEYLPLLQYLSLKTLQCPAQALPLLNNNIVSSDMSLQFISIQCILYNKCPNPRRIYMFQNIQVYTRAVINFIGISFWQFAAVMDFYVTTVTSLCQNAIEDLSLEILNDVIKCLQLKMVSMDPIVRETAVKTCGDLYLIIRANNLECTEMTTSLMSAWKSLEDKTESVAYQVLEVLLKILKADYLGHFLSSTNCSKDEIICKIKKILLQPELAGLHPVAFNILSKLYPSNMLVRYAEVSLQQTNHLLSLEVLGYIHVLFTSIQKDTDLKAALDSVMDLLTQGWGDLLLSKVCSQDVSSYRMAVSTIESLLAFMKSSDITMLVNHIGCSSKIQSHRSSNSCSEVNNLFHTVCCKVMEAQGLSLALSCDQINNKEIVEEPLHKKAKFDIGEDFDISEEVLNFLFEFLAKDALKLIDEISITARTDNDNSYLDSTKNLPPYELSTALFPSQKCISVLISQEENNPKATKLIFWLVFREIFKVVNPSRLNQEASRSTDEYVRNSSMVIHDVEVVLDKSFRVAQSELEHEFTQLIMQQISALLVLTTKEHVNLCPILKEMFTTWQCVHVLSTERTNIITFILMKRKSLINLPQVDSNKYVLHMFSDLMKSCQNGFIHENSSLQSLLDSYIKTKRLQASNDTEMNHSENSLIARTNNVSDSAIIQRICSNISVSCEDIDKAKMIETLEVFPSHQLTDLNEALLVTDNQTREELKESIDSLGLANHNFEQLFKCFLSILKHLFSALFLERSRKDTLSFLSSYLTLIEDWMISDEYDNDNDPCALDCV</sequence>
<dbReference type="RefSeq" id="XP_013080279.2">
    <property type="nucleotide sequence ID" value="XM_013224825.2"/>
</dbReference>
<evidence type="ECO:0000313" key="1">
    <source>
        <dbReference type="EnsemblMetazoa" id="BGLB037261-PC"/>
    </source>
</evidence>
<evidence type="ECO:0000313" key="3">
    <source>
        <dbReference type="Proteomes" id="UP000076420"/>
    </source>
</evidence>
<gene>
    <name evidence="2" type="primary">106065816</name>
</gene>
<organism evidence="2 3">
    <name type="scientific">Biomphalaria glabrata</name>
    <name type="common">Bloodfluke planorb</name>
    <name type="synonym">Freshwater snail</name>
    <dbReference type="NCBI Taxonomy" id="6526"/>
    <lineage>
        <taxon>Eukaryota</taxon>
        <taxon>Metazoa</taxon>
        <taxon>Spiralia</taxon>
        <taxon>Lophotrochozoa</taxon>
        <taxon>Mollusca</taxon>
        <taxon>Gastropoda</taxon>
        <taxon>Heterobranchia</taxon>
        <taxon>Euthyneura</taxon>
        <taxon>Panpulmonata</taxon>
        <taxon>Hygrophila</taxon>
        <taxon>Lymnaeoidea</taxon>
        <taxon>Planorbidae</taxon>
        <taxon>Biomphalaria</taxon>
    </lineage>
</organism>
<name>A0A2C9M1B3_BIOGL</name>
<reference evidence="1" key="1">
    <citation type="journal article" date="2004" name="J. Parasitol.">
        <title>The mitochondrial genome of Biomphalaria glabrata (Gastropoda: Basommatophora), intermediate host of Schistosoma mansoni.</title>
        <authorList>
            <person name="DeJong R.J."/>
            <person name="Emery A.M."/>
            <person name="Adema C.M."/>
        </authorList>
    </citation>
    <scope>NUCLEOTIDE SEQUENCE</scope>
    <source>
        <strain evidence="1">BB02</strain>
    </source>
</reference>
<dbReference type="AlphaFoldDB" id="A0A2C9M1B3"/>
<accession>A0A2C9M1B3</accession>